<keyword evidence="5 9" id="KW-0812">Transmembrane</keyword>
<keyword evidence="11" id="KW-1185">Reference proteome</keyword>
<evidence type="ECO:0000256" key="4">
    <source>
        <dbReference type="ARBA" id="ARBA00022475"/>
    </source>
</evidence>
<dbReference type="RefSeq" id="WP_344826716.1">
    <property type="nucleotide sequence ID" value="NZ_BAAAUV010000005.1"/>
</dbReference>
<evidence type="ECO:0000256" key="7">
    <source>
        <dbReference type="ARBA" id="ARBA00023136"/>
    </source>
</evidence>
<evidence type="ECO:0000256" key="9">
    <source>
        <dbReference type="SAM" id="Phobius"/>
    </source>
</evidence>
<accession>A0ABP6Q880</accession>
<comment type="similarity">
    <text evidence="2">Belongs to the autoinducer-2 exporter (AI-2E) (TC 2.A.86) family.</text>
</comment>
<evidence type="ECO:0000256" key="2">
    <source>
        <dbReference type="ARBA" id="ARBA00009773"/>
    </source>
</evidence>
<name>A0ABP6Q880_9ACTN</name>
<protein>
    <submittedName>
        <fullName evidence="10">AI-2E family transporter</fullName>
    </submittedName>
</protein>
<feature type="transmembrane region" description="Helical" evidence="9">
    <location>
        <begin position="267"/>
        <end position="284"/>
    </location>
</feature>
<feature type="region of interest" description="Disordered" evidence="8">
    <location>
        <begin position="343"/>
        <end position="368"/>
    </location>
</feature>
<feature type="transmembrane region" description="Helical" evidence="9">
    <location>
        <begin position="206"/>
        <end position="228"/>
    </location>
</feature>
<comment type="subcellular location">
    <subcellularLocation>
        <location evidence="1">Cell membrane</location>
        <topology evidence="1">Multi-pass membrane protein</topology>
    </subcellularLocation>
</comment>
<feature type="transmembrane region" description="Helical" evidence="9">
    <location>
        <begin position="37"/>
        <end position="54"/>
    </location>
</feature>
<reference evidence="11" key="1">
    <citation type="journal article" date="2019" name="Int. J. Syst. Evol. Microbiol.">
        <title>The Global Catalogue of Microorganisms (GCM) 10K type strain sequencing project: providing services to taxonomists for standard genome sequencing and annotation.</title>
        <authorList>
            <consortium name="The Broad Institute Genomics Platform"/>
            <consortium name="The Broad Institute Genome Sequencing Center for Infectious Disease"/>
            <person name="Wu L."/>
            <person name="Ma J."/>
        </authorList>
    </citation>
    <scope>NUCLEOTIDE SEQUENCE [LARGE SCALE GENOMIC DNA]</scope>
    <source>
        <strain evidence="11">JCM 9377</strain>
    </source>
</reference>
<organism evidence="10 11">
    <name type="scientific">Actinocorallia longicatena</name>
    <dbReference type="NCBI Taxonomy" id="111803"/>
    <lineage>
        <taxon>Bacteria</taxon>
        <taxon>Bacillati</taxon>
        <taxon>Actinomycetota</taxon>
        <taxon>Actinomycetes</taxon>
        <taxon>Streptosporangiales</taxon>
        <taxon>Thermomonosporaceae</taxon>
        <taxon>Actinocorallia</taxon>
    </lineage>
</organism>
<evidence type="ECO:0000256" key="6">
    <source>
        <dbReference type="ARBA" id="ARBA00022989"/>
    </source>
</evidence>
<comment type="caution">
    <text evidence="10">The sequence shown here is derived from an EMBL/GenBank/DDBJ whole genome shotgun (WGS) entry which is preliminary data.</text>
</comment>
<evidence type="ECO:0000256" key="5">
    <source>
        <dbReference type="ARBA" id="ARBA00022692"/>
    </source>
</evidence>
<dbReference type="InterPro" id="IPR002549">
    <property type="entry name" value="AI-2E-like"/>
</dbReference>
<keyword evidence="4" id="KW-1003">Cell membrane</keyword>
<evidence type="ECO:0000313" key="10">
    <source>
        <dbReference type="EMBL" id="GAA3208581.1"/>
    </source>
</evidence>
<gene>
    <name evidence="10" type="ORF">GCM10010468_25600</name>
</gene>
<feature type="transmembrane region" description="Helical" evidence="9">
    <location>
        <begin position="234"/>
        <end position="260"/>
    </location>
</feature>
<dbReference type="Proteomes" id="UP001501237">
    <property type="component" value="Unassembled WGS sequence"/>
</dbReference>
<feature type="transmembrane region" description="Helical" evidence="9">
    <location>
        <begin position="304"/>
        <end position="335"/>
    </location>
</feature>
<keyword evidence="7 9" id="KW-0472">Membrane</keyword>
<evidence type="ECO:0000313" key="11">
    <source>
        <dbReference type="Proteomes" id="UP001501237"/>
    </source>
</evidence>
<dbReference type="Pfam" id="PF01594">
    <property type="entry name" value="AI-2E_transport"/>
    <property type="match status" value="1"/>
</dbReference>
<keyword evidence="3" id="KW-0813">Transport</keyword>
<feature type="transmembrane region" description="Helical" evidence="9">
    <location>
        <begin position="155"/>
        <end position="171"/>
    </location>
</feature>
<evidence type="ECO:0000256" key="1">
    <source>
        <dbReference type="ARBA" id="ARBA00004651"/>
    </source>
</evidence>
<dbReference type="PANTHER" id="PTHR21716">
    <property type="entry name" value="TRANSMEMBRANE PROTEIN"/>
    <property type="match status" value="1"/>
</dbReference>
<feature type="transmembrane region" description="Helical" evidence="9">
    <location>
        <begin position="12"/>
        <end position="31"/>
    </location>
</feature>
<proteinExistence type="inferred from homology"/>
<keyword evidence="6 9" id="KW-1133">Transmembrane helix</keyword>
<evidence type="ECO:0000256" key="8">
    <source>
        <dbReference type="SAM" id="MobiDB-lite"/>
    </source>
</evidence>
<dbReference type="EMBL" id="BAAAUV010000005">
    <property type="protein sequence ID" value="GAA3208581.1"/>
    <property type="molecule type" value="Genomic_DNA"/>
</dbReference>
<dbReference type="PANTHER" id="PTHR21716:SF53">
    <property type="entry name" value="PERMEASE PERM-RELATED"/>
    <property type="match status" value="1"/>
</dbReference>
<feature type="transmembrane region" description="Helical" evidence="9">
    <location>
        <begin position="66"/>
        <end position="88"/>
    </location>
</feature>
<sequence>MIDEGGLRRSTLRAGHRLLVVVLAAIAVWLLYETRTVAIPVVLAVFVASVLIPPRRWLMGRGLNRALATTVVCLAGLLLAAGLFLLLARPTAGSMDELSGSVDQIRDKARDAAATFGLDDRHVADLIAQGRSWLTKQSGKIASGTISGIRTTGEILVGTVLALVLAIYLTHGGRSLLHWLAELFPAGGRERLVSGVQLSFDVISRYIRGIAVVGFVDGFFIGLALWILQVPLALPLAVLTWVGAFLPIVGAFLAGMLAAIVAFVAKGWLVALIVVIVTIAVQQLEGHILAPQIYGRALELPGAVILVVIAFGGTVAGITGAFLAAPVASVAVALIHRFRAADGAPPEGSGPPVAQGEALAAGDDLGDR</sequence>
<evidence type="ECO:0000256" key="3">
    <source>
        <dbReference type="ARBA" id="ARBA00022448"/>
    </source>
</evidence>